<comment type="caution">
    <text evidence="5">The sequence shown here is derived from an EMBL/GenBank/DDBJ whole genome shotgun (WGS) entry which is preliminary data.</text>
</comment>
<organism evidence="5 6">
    <name type="scientific">Prevotella lacticifex</name>
    <dbReference type="NCBI Taxonomy" id="2854755"/>
    <lineage>
        <taxon>Bacteria</taxon>
        <taxon>Pseudomonadati</taxon>
        <taxon>Bacteroidota</taxon>
        <taxon>Bacteroidia</taxon>
        <taxon>Bacteroidales</taxon>
        <taxon>Prevotellaceae</taxon>
        <taxon>Prevotella</taxon>
    </lineage>
</organism>
<dbReference type="Pfam" id="PF00589">
    <property type="entry name" value="Phage_integrase"/>
    <property type="match status" value="1"/>
</dbReference>
<dbReference type="Gene3D" id="1.10.443.10">
    <property type="entry name" value="Intergrase catalytic core"/>
    <property type="match status" value="1"/>
</dbReference>
<dbReference type="RefSeq" id="WP_223929633.1">
    <property type="nucleotide sequence ID" value="NZ_BPTU01000003.1"/>
</dbReference>
<name>A0A9R1CWN7_9BACT</name>
<dbReference type="InterPro" id="IPR025269">
    <property type="entry name" value="SAM-like_dom"/>
</dbReference>
<evidence type="ECO:0000259" key="4">
    <source>
        <dbReference type="PROSITE" id="PS51898"/>
    </source>
</evidence>
<dbReference type="InterPro" id="IPR010998">
    <property type="entry name" value="Integrase_recombinase_N"/>
</dbReference>
<keyword evidence="3" id="KW-0233">DNA recombination</keyword>
<protein>
    <submittedName>
        <fullName evidence="5">Integrase</fullName>
    </submittedName>
</protein>
<dbReference type="InterPro" id="IPR035386">
    <property type="entry name" value="Arm-DNA-bind_5"/>
</dbReference>
<evidence type="ECO:0000313" key="6">
    <source>
        <dbReference type="Proteomes" id="UP000825483"/>
    </source>
</evidence>
<dbReference type="EMBL" id="BPUB01000001">
    <property type="protein sequence ID" value="GJG57360.1"/>
    <property type="molecule type" value="Genomic_DNA"/>
</dbReference>
<dbReference type="PROSITE" id="PS51898">
    <property type="entry name" value="TYR_RECOMBINASE"/>
    <property type="match status" value="1"/>
</dbReference>
<reference evidence="5" key="1">
    <citation type="journal article" date="2022" name="Int. J. Syst. Evol. Microbiol.">
        <title>Prevotella lacticifex sp. nov., isolated from the rumen of cows.</title>
        <authorList>
            <person name="Shinkai T."/>
            <person name="Ikeyama N."/>
            <person name="Kumagai M."/>
            <person name="Ohmori H."/>
            <person name="Sakamoto M."/>
            <person name="Ohkuma M."/>
            <person name="Mitsumori M."/>
        </authorList>
    </citation>
    <scope>NUCLEOTIDE SEQUENCE</scope>
    <source>
        <strain evidence="5">R5076</strain>
    </source>
</reference>
<proteinExistence type="inferred from homology"/>
<dbReference type="Gene3D" id="1.10.150.130">
    <property type="match status" value="1"/>
</dbReference>
<evidence type="ECO:0000256" key="3">
    <source>
        <dbReference type="ARBA" id="ARBA00023172"/>
    </source>
</evidence>
<dbReference type="InterPro" id="IPR013762">
    <property type="entry name" value="Integrase-like_cat_sf"/>
</dbReference>
<dbReference type="GO" id="GO:0015074">
    <property type="term" value="P:DNA integration"/>
    <property type="evidence" value="ECO:0007669"/>
    <property type="project" value="InterPro"/>
</dbReference>
<evidence type="ECO:0000256" key="2">
    <source>
        <dbReference type="ARBA" id="ARBA00023125"/>
    </source>
</evidence>
<dbReference type="CDD" id="cd01185">
    <property type="entry name" value="INTN1_C_like"/>
    <property type="match status" value="1"/>
</dbReference>
<evidence type="ECO:0000256" key="1">
    <source>
        <dbReference type="ARBA" id="ARBA00008857"/>
    </source>
</evidence>
<dbReference type="AlphaFoldDB" id="A0A9R1CWN7"/>
<dbReference type="PANTHER" id="PTHR30349">
    <property type="entry name" value="PHAGE INTEGRASE-RELATED"/>
    <property type="match status" value="1"/>
</dbReference>
<dbReference type="Pfam" id="PF17293">
    <property type="entry name" value="Arm-DNA-bind_5"/>
    <property type="match status" value="1"/>
</dbReference>
<comment type="similarity">
    <text evidence="1">Belongs to the 'phage' integrase family.</text>
</comment>
<feature type="domain" description="Tyr recombinase" evidence="4">
    <location>
        <begin position="198"/>
        <end position="364"/>
    </location>
</feature>
<dbReference type="PANTHER" id="PTHR30349:SF64">
    <property type="entry name" value="PROPHAGE INTEGRASE INTD-RELATED"/>
    <property type="match status" value="1"/>
</dbReference>
<dbReference type="GeneID" id="72468267"/>
<dbReference type="InterPro" id="IPR002104">
    <property type="entry name" value="Integrase_catalytic"/>
</dbReference>
<accession>A0A9R1CWN7</accession>
<gene>
    <name evidence="5" type="ORF">PRLR5076_02110</name>
</gene>
<dbReference type="Proteomes" id="UP000825483">
    <property type="component" value="Unassembled WGS sequence"/>
</dbReference>
<dbReference type="InterPro" id="IPR050090">
    <property type="entry name" value="Tyrosine_recombinase_XerCD"/>
</dbReference>
<dbReference type="GO" id="GO:0006310">
    <property type="term" value="P:DNA recombination"/>
    <property type="evidence" value="ECO:0007669"/>
    <property type="project" value="UniProtKB-KW"/>
</dbReference>
<dbReference type="SUPFAM" id="SSF56349">
    <property type="entry name" value="DNA breaking-rejoining enzymes"/>
    <property type="match status" value="1"/>
</dbReference>
<sequence>MTNLCTKVTVRQRKLAKGKVSLYLDYYPAIRHPRTGRMTRREYLGIYIYANPTERFQQEYNRSMMKKAELIKCRRTESVINEQFGFLDRAKGRESFLDYFEKQMQENEYGHNWQTAFGHFKDYCGGSCCFDDITVEYCQKFLAYLMSEKCARNGKRMMASSANNCLCKLKAVLRIAFDDGKLKENVATKLEKAENDSTPREFLTLDEVKHLSATPCKSEVLRRAALFSVLTGLRVSDIIRLKWDNIEPSADGGWMLHFRTKKTHKESFLPVSDEAVELCGERKDGQVFKDFTTGIVAYHLKKWLKAAGITKHITFHCFRHTFATLQLAAGTDIYTISKLLTHSDVSTTQVYTDVVSSLKRDATNKISLK</sequence>
<keyword evidence="2" id="KW-0238">DNA-binding</keyword>
<evidence type="ECO:0000313" key="5">
    <source>
        <dbReference type="EMBL" id="GJG57360.1"/>
    </source>
</evidence>
<keyword evidence="6" id="KW-1185">Reference proteome</keyword>
<dbReference type="GO" id="GO:0003677">
    <property type="term" value="F:DNA binding"/>
    <property type="evidence" value="ECO:0007669"/>
    <property type="project" value="UniProtKB-KW"/>
</dbReference>
<dbReference type="InterPro" id="IPR011010">
    <property type="entry name" value="DNA_brk_join_enz"/>
</dbReference>
<dbReference type="Pfam" id="PF13102">
    <property type="entry name" value="Phage_int_SAM_5"/>
    <property type="match status" value="1"/>
</dbReference>